<dbReference type="Pfam" id="PF01935">
    <property type="entry name" value="DUF87"/>
    <property type="match status" value="1"/>
</dbReference>
<dbReference type="InterPro" id="IPR002789">
    <property type="entry name" value="HerA_central"/>
</dbReference>
<sequence length="505" mass="59349">EMEIVGYHSRIKITQVLPCVNDDITRDPDIKLNRIMRTSWLYDPFGDNLTYGVEFNVNKGFSWDFFMYAKTAELAEELGEALLMNLQEKYKGLDGKVSVYPLYSKFLDVDRRLYEIILPSNPPMKLQFLRKIINYYKTPQRKIDANIFILWKRDDLKLNPDPFKYMLRIFISLNPNPNYFLNFDKQESSINAVLRYFISDMSIPPYKKAEYMSLSPIDWIALLTCNVFPKRADFNLRPDQNVPIEFIPNYIKPNEIDFDIPHEMPLLNPPILENRNSINLPISKNNPNFIYIGKKMKDGVLSTDLGLIEIDSLTTHLNIFGKTGTGKSTLIKMILNDLHNKRPDVGILILNLAKPYLEDDYPMAHVYKFPSEKFRVPYIIPFNRAMISIKETSNVFAACLGLKHMGPGIISETFQICYSKHKRFPKEVKTFFSCVDECMKAKSWEPEYKQHIRTAFKRRISEMFYRPDRLLPLFPLRFHNIAQRNTPHFLFQLVVRYPRLQLLFL</sequence>
<reference evidence="2" key="1">
    <citation type="journal article" date="2014" name="Front. Microbiol.">
        <title>High frequency of phylogenetically diverse reductive dehalogenase-homologous genes in deep subseafloor sedimentary metagenomes.</title>
        <authorList>
            <person name="Kawai M."/>
            <person name="Futagami T."/>
            <person name="Toyoda A."/>
            <person name="Takaki Y."/>
            <person name="Nishi S."/>
            <person name="Hori S."/>
            <person name="Arai W."/>
            <person name="Tsubouchi T."/>
            <person name="Morono Y."/>
            <person name="Uchiyama I."/>
            <person name="Ito T."/>
            <person name="Fujiyama A."/>
            <person name="Inagaki F."/>
            <person name="Takami H."/>
        </authorList>
    </citation>
    <scope>NUCLEOTIDE SEQUENCE</scope>
    <source>
        <strain evidence="2">Expedition CK06-06</strain>
    </source>
</reference>
<protein>
    <recommendedName>
        <fullName evidence="1">Helicase HerA central domain-containing protein</fullName>
    </recommendedName>
</protein>
<proteinExistence type="predicted"/>
<accession>X1RAB1</accession>
<evidence type="ECO:0000259" key="1">
    <source>
        <dbReference type="Pfam" id="PF01935"/>
    </source>
</evidence>
<feature type="non-terminal residue" evidence="2">
    <location>
        <position position="505"/>
    </location>
</feature>
<comment type="caution">
    <text evidence="2">The sequence shown here is derived from an EMBL/GenBank/DDBJ whole genome shotgun (WGS) entry which is preliminary data.</text>
</comment>
<name>X1RAB1_9ZZZZ</name>
<feature type="non-terminal residue" evidence="2">
    <location>
        <position position="1"/>
    </location>
</feature>
<feature type="domain" description="Helicase HerA central" evidence="1">
    <location>
        <begin position="308"/>
        <end position="377"/>
    </location>
</feature>
<dbReference type="InterPro" id="IPR027417">
    <property type="entry name" value="P-loop_NTPase"/>
</dbReference>
<organism evidence="2">
    <name type="scientific">marine sediment metagenome</name>
    <dbReference type="NCBI Taxonomy" id="412755"/>
    <lineage>
        <taxon>unclassified sequences</taxon>
        <taxon>metagenomes</taxon>
        <taxon>ecological metagenomes</taxon>
    </lineage>
</organism>
<dbReference type="AlphaFoldDB" id="X1RAB1"/>
<evidence type="ECO:0000313" key="2">
    <source>
        <dbReference type="EMBL" id="GAI60090.1"/>
    </source>
</evidence>
<dbReference type="SUPFAM" id="SSF52540">
    <property type="entry name" value="P-loop containing nucleoside triphosphate hydrolases"/>
    <property type="match status" value="1"/>
</dbReference>
<dbReference type="EMBL" id="BARW01001457">
    <property type="protein sequence ID" value="GAI60090.1"/>
    <property type="molecule type" value="Genomic_DNA"/>
</dbReference>
<dbReference type="Gene3D" id="3.40.50.300">
    <property type="entry name" value="P-loop containing nucleotide triphosphate hydrolases"/>
    <property type="match status" value="1"/>
</dbReference>
<gene>
    <name evidence="2" type="ORF">S12H4_04642</name>
</gene>